<keyword evidence="8" id="KW-0964">Secreted</keyword>
<dbReference type="Pfam" id="PF01447">
    <property type="entry name" value="Peptidase_M4"/>
    <property type="match status" value="1"/>
</dbReference>
<comment type="similarity">
    <text evidence="1 8">Belongs to the peptidase M4 family.</text>
</comment>
<evidence type="ECO:0000259" key="12">
    <source>
        <dbReference type="Pfam" id="PF07504"/>
    </source>
</evidence>
<dbReference type="SUPFAM" id="SSF55486">
    <property type="entry name" value="Metalloproteases ('zincins'), catalytic domain"/>
    <property type="match status" value="1"/>
</dbReference>
<dbReference type="InterPro" id="IPR007280">
    <property type="entry name" value="Peptidase_C_arc/bac"/>
</dbReference>
<evidence type="ECO:0000256" key="2">
    <source>
        <dbReference type="ARBA" id="ARBA00022670"/>
    </source>
</evidence>
<dbReference type="Pfam" id="PF04151">
    <property type="entry name" value="PPC"/>
    <property type="match status" value="1"/>
</dbReference>
<organism evidence="13 14">
    <name type="scientific">Corallococcus soli</name>
    <dbReference type="NCBI Taxonomy" id="2710757"/>
    <lineage>
        <taxon>Bacteria</taxon>
        <taxon>Pseudomonadati</taxon>
        <taxon>Myxococcota</taxon>
        <taxon>Myxococcia</taxon>
        <taxon>Myxococcales</taxon>
        <taxon>Cystobacterineae</taxon>
        <taxon>Myxococcaceae</taxon>
        <taxon>Corallococcus</taxon>
    </lineage>
</organism>
<dbReference type="InterPro" id="IPR023612">
    <property type="entry name" value="Peptidase_M4"/>
</dbReference>
<feature type="domain" description="Peptidase M4 C-terminal" evidence="10">
    <location>
        <begin position="358"/>
        <end position="525"/>
    </location>
</feature>
<feature type="signal peptide" evidence="8">
    <location>
        <begin position="1"/>
        <end position="19"/>
    </location>
</feature>
<dbReference type="Gene3D" id="2.60.120.380">
    <property type="match status" value="1"/>
</dbReference>
<dbReference type="InterPro" id="IPR011096">
    <property type="entry name" value="FTP_domain"/>
</dbReference>
<reference evidence="13 14" key="1">
    <citation type="submission" date="2020-02" db="EMBL/GenBank/DDBJ databases">
        <authorList>
            <person name="Babadi Z.K."/>
            <person name="Risdian C."/>
            <person name="Ebrahimipour G.H."/>
            <person name="Wink J."/>
        </authorList>
    </citation>
    <scope>NUCLEOTIDE SEQUENCE [LARGE SCALE GENOMIC DNA]</scope>
    <source>
        <strain evidence="13 14">ZKHCc1 1396</strain>
    </source>
</reference>
<dbReference type="RefSeq" id="WP_193429877.1">
    <property type="nucleotide sequence ID" value="NZ_CBCSIP010000083.1"/>
</dbReference>
<dbReference type="InterPro" id="IPR013856">
    <property type="entry name" value="Peptidase_M4_domain"/>
</dbReference>
<evidence type="ECO:0000256" key="3">
    <source>
        <dbReference type="ARBA" id="ARBA00022723"/>
    </source>
</evidence>
<keyword evidence="14" id="KW-1185">Reference proteome</keyword>
<evidence type="ECO:0000259" key="10">
    <source>
        <dbReference type="Pfam" id="PF02868"/>
    </source>
</evidence>
<dbReference type="EMBL" id="JAAIYO010000013">
    <property type="protein sequence ID" value="MBE4752703.1"/>
    <property type="molecule type" value="Genomic_DNA"/>
</dbReference>
<keyword evidence="7 8" id="KW-0482">Metalloprotease</keyword>
<gene>
    <name evidence="13" type="ORF">G4177_31550</name>
</gene>
<dbReference type="Gene3D" id="1.10.390.10">
    <property type="entry name" value="Neutral Protease Domain 2"/>
    <property type="match status" value="1"/>
</dbReference>
<dbReference type="Gene3D" id="3.10.450.490">
    <property type="match status" value="1"/>
</dbReference>
<dbReference type="Pfam" id="PF02868">
    <property type="entry name" value="Peptidase_M4_C"/>
    <property type="match status" value="1"/>
</dbReference>
<dbReference type="InterPro" id="IPR050728">
    <property type="entry name" value="Zinc_Metalloprotease_M4"/>
</dbReference>
<proteinExistence type="inferred from homology"/>
<evidence type="ECO:0000256" key="7">
    <source>
        <dbReference type="ARBA" id="ARBA00023049"/>
    </source>
</evidence>
<dbReference type="Pfam" id="PF07504">
    <property type="entry name" value="FTP"/>
    <property type="match status" value="1"/>
</dbReference>
<keyword evidence="6 8" id="KW-0862">Zinc</keyword>
<dbReference type="InterPro" id="IPR001570">
    <property type="entry name" value="Peptidase_M4_C_domain"/>
</dbReference>
<evidence type="ECO:0000259" key="11">
    <source>
        <dbReference type="Pfam" id="PF04151"/>
    </source>
</evidence>
<dbReference type="EC" id="3.4.24.-" evidence="8"/>
<name>A0ABR9PXQ4_9BACT</name>
<feature type="domain" description="Peptidase M4" evidence="9">
    <location>
        <begin position="247"/>
        <end position="355"/>
    </location>
</feature>
<evidence type="ECO:0000313" key="13">
    <source>
        <dbReference type="EMBL" id="MBE4752703.1"/>
    </source>
</evidence>
<keyword evidence="4 8" id="KW-0732">Signal</keyword>
<feature type="domain" description="Peptidase C-terminal archaeal/bacterial" evidence="11">
    <location>
        <begin position="556"/>
        <end position="622"/>
    </location>
</feature>
<dbReference type="PRINTS" id="PR00730">
    <property type="entry name" value="THERMOLYSIN"/>
</dbReference>
<evidence type="ECO:0000256" key="6">
    <source>
        <dbReference type="ARBA" id="ARBA00022833"/>
    </source>
</evidence>
<dbReference type="Gene3D" id="3.10.170.10">
    <property type="match status" value="1"/>
</dbReference>
<dbReference type="InterPro" id="IPR027268">
    <property type="entry name" value="Peptidase_M4/M1_CTD_sf"/>
</dbReference>
<evidence type="ECO:0000256" key="8">
    <source>
        <dbReference type="RuleBase" id="RU366073"/>
    </source>
</evidence>
<protein>
    <recommendedName>
        <fullName evidence="8">Neutral metalloproteinase</fullName>
        <ecNumber evidence="8">3.4.24.-</ecNumber>
    </recommendedName>
</protein>
<evidence type="ECO:0000256" key="4">
    <source>
        <dbReference type="ARBA" id="ARBA00022729"/>
    </source>
</evidence>
<dbReference type="PANTHER" id="PTHR33794">
    <property type="entry name" value="BACILLOLYSIN"/>
    <property type="match status" value="1"/>
</dbReference>
<keyword evidence="3" id="KW-0479">Metal-binding</keyword>
<accession>A0ABR9PXQ4</accession>
<keyword evidence="2 8" id="KW-0645">Protease</keyword>
<evidence type="ECO:0000259" key="9">
    <source>
        <dbReference type="Pfam" id="PF01447"/>
    </source>
</evidence>
<comment type="cofactor">
    <cofactor evidence="8">
        <name>Zn(2+)</name>
        <dbReference type="ChEBI" id="CHEBI:29105"/>
    </cofactor>
</comment>
<evidence type="ECO:0000256" key="1">
    <source>
        <dbReference type="ARBA" id="ARBA00009388"/>
    </source>
</evidence>
<comment type="caution">
    <text evidence="13">The sequence shown here is derived from an EMBL/GenBank/DDBJ whole genome shotgun (WGS) entry which is preliminary data.</text>
</comment>
<evidence type="ECO:0000256" key="5">
    <source>
        <dbReference type="ARBA" id="ARBA00022801"/>
    </source>
</evidence>
<comment type="function">
    <text evidence="8">Extracellular zinc metalloprotease.</text>
</comment>
<dbReference type="CDD" id="cd09597">
    <property type="entry name" value="M4_TLP"/>
    <property type="match status" value="1"/>
</dbReference>
<feature type="chain" id="PRO_5045001446" description="Neutral metalloproteinase" evidence="8">
    <location>
        <begin position="20"/>
        <end position="635"/>
    </location>
</feature>
<dbReference type="Proteomes" id="UP001516472">
    <property type="component" value="Unassembled WGS sequence"/>
</dbReference>
<evidence type="ECO:0000313" key="14">
    <source>
        <dbReference type="Proteomes" id="UP001516472"/>
    </source>
</evidence>
<sequence>MVRTTRFVAAMLATLPLAACGVGETDINPSNDQQKPDEVADVQSALSVIPGAQIVGTNEDGTPHTIQGRLGQADRPLTGFAAADVHSAIAGAMPGIASLFRLSASDLQVRKVSVDEQGVSHIRYAQTLNGLPVMGEELVVHVDPSGAIFGANGSARSGGSVSARPLVAAEAARTAALRDTQGTDLAVTGTRLVYVRGQDDQRLRLAHEVTVTGESALMPLRNRVYVDALNGATLLTVPEIHTALNRRVYSANNGTSTPGTLKRSEGQAAIGDSHVDTNYDMLGYTYDCYKTLFNRDSLNNAGAALISTVHYSRNYVNAYWDGTQMVYGDGDGVNSIELGKDPDVTVHELTHAVTSNESNLTYSGQSGGLNEAMSDTFGAICESWKTGTWSTAPVIWMVGEDVWTPATANDALRYMDDPVKDGVSKDWAPNVTSSTDVHYSSGVPNLAFALLSKGGVHPRGRSTINVPAIGVEKAARIWYKANTDIFTASTTFAQAKTWTVQAAVALGYDAATQAAVTAAWEAVGVGGTVTPPTCVTLTNGVAKTGLSGASGSSTNYCIDLPAGRASTFVMSGGTGDADMYIKFGSAPTTTSYDCRPYLSGNNETCNVAAKTAAGKMYIMLRGYSAYSGTSLKATY</sequence>
<comment type="subcellular location">
    <subcellularLocation>
        <location evidence="8">Secreted</location>
    </subcellularLocation>
</comment>
<keyword evidence="5 8" id="KW-0378">Hydrolase</keyword>
<dbReference type="PANTHER" id="PTHR33794:SF1">
    <property type="entry name" value="BACILLOLYSIN"/>
    <property type="match status" value="1"/>
</dbReference>
<feature type="domain" description="FTP" evidence="12">
    <location>
        <begin position="106"/>
        <end position="154"/>
    </location>
</feature>